<dbReference type="SUPFAM" id="SSF55073">
    <property type="entry name" value="Nucleotide cyclase"/>
    <property type="match status" value="1"/>
</dbReference>
<feature type="domain" description="Response regulatory" evidence="5">
    <location>
        <begin position="128"/>
        <end position="244"/>
    </location>
</feature>
<dbReference type="PANTHER" id="PTHR45138:SF9">
    <property type="entry name" value="DIGUANYLATE CYCLASE DGCM-RELATED"/>
    <property type="match status" value="1"/>
</dbReference>
<dbReference type="CDD" id="cd00156">
    <property type="entry name" value="REC"/>
    <property type="match status" value="2"/>
</dbReference>
<dbReference type="GO" id="GO:0043709">
    <property type="term" value="P:cell adhesion involved in single-species biofilm formation"/>
    <property type="evidence" value="ECO:0007669"/>
    <property type="project" value="TreeGrafter"/>
</dbReference>
<evidence type="ECO:0000313" key="7">
    <source>
        <dbReference type="EMBL" id="RPJ68604.1"/>
    </source>
</evidence>
<evidence type="ECO:0000256" key="2">
    <source>
        <dbReference type="ARBA" id="ARBA00012528"/>
    </source>
</evidence>
<keyword evidence="8" id="KW-1185">Reference proteome</keyword>
<comment type="caution">
    <text evidence="4">Lacks conserved residue(s) required for the propagation of feature annotation.</text>
</comment>
<dbReference type="GO" id="GO:1902201">
    <property type="term" value="P:negative regulation of bacterial-type flagellum-dependent cell motility"/>
    <property type="evidence" value="ECO:0007669"/>
    <property type="project" value="TreeGrafter"/>
</dbReference>
<sequence length="539" mass="60371">MNNILMRWKGMAEQDSIKHEYQSQFTDVIKTWAMLRQNKADDQFTQFRNLIDAFRQWASQTQLDDLIALLDTITTVLPSSPSLMDNGLIGDVDTLLNKLIVASKQPSNPFLVKVQPSPEVLPARAVTRIAIIDDSELARISTKAMLDRFNFDVDVYDSVHKFRASEQAMANTELVLLDVVMPDITEEQLFDFAEELRQKNIKVILVSGSDSVNLRLKAVRAGIGGYVTKPFDINLLVSNIRWICNLDVTKPFHVMLLDNDQAFGDQLRSYATSMDIKITLFNSSESLINALDNGVPDLFLLEVDVPEISGIEVCKILRQQKRFDYVPIVFLSGDDRLETKVDALSAGADDLVIKHNPPDIIFRQMEKRIVRGQRIRSMAVKDSLTGLLNHGQMMDAASSALKLARRNNSSITVAMLDIDNFKNVNDTHGHMVGDNVIVGLAQLLKTSIRDTDVVGRYGGEEFIVVFHSEDLATIQGKLQEILQTFTQLRFNDGDHTFGCSFSCGLATATPNETVKDVINRADQVMYEVKREGKNAVKVA</sequence>
<organism evidence="7 8">
    <name type="scientific">Alteromonas sediminis</name>
    <dbReference type="NCBI Taxonomy" id="2259342"/>
    <lineage>
        <taxon>Bacteria</taxon>
        <taxon>Pseudomonadati</taxon>
        <taxon>Pseudomonadota</taxon>
        <taxon>Gammaproteobacteria</taxon>
        <taxon>Alteromonadales</taxon>
        <taxon>Alteromonadaceae</taxon>
        <taxon>Alteromonas/Salinimonas group</taxon>
        <taxon>Alteromonas</taxon>
    </lineage>
</organism>
<evidence type="ECO:0000313" key="8">
    <source>
        <dbReference type="Proteomes" id="UP000275281"/>
    </source>
</evidence>
<comment type="catalytic activity">
    <reaction evidence="3">
        <text>2 GTP = 3',3'-c-di-GMP + 2 diphosphate</text>
        <dbReference type="Rhea" id="RHEA:24898"/>
        <dbReference type="ChEBI" id="CHEBI:33019"/>
        <dbReference type="ChEBI" id="CHEBI:37565"/>
        <dbReference type="ChEBI" id="CHEBI:58805"/>
        <dbReference type="EC" id="2.7.7.65"/>
    </reaction>
</comment>
<feature type="domain" description="Response regulatory" evidence="5">
    <location>
        <begin position="253"/>
        <end position="369"/>
    </location>
</feature>
<reference evidence="7 8" key="1">
    <citation type="submission" date="2018-11" db="EMBL/GenBank/DDBJ databases">
        <authorList>
            <person name="Ye M.-Q."/>
            <person name="Du Z.-J."/>
        </authorList>
    </citation>
    <scope>NUCLEOTIDE SEQUENCE [LARGE SCALE GENOMIC DNA]</scope>
    <source>
        <strain evidence="7 8">U0105</strain>
    </source>
</reference>
<dbReference type="RefSeq" id="WP_124026605.1">
    <property type="nucleotide sequence ID" value="NZ_JBHRSN010000005.1"/>
</dbReference>
<dbReference type="Proteomes" id="UP000275281">
    <property type="component" value="Unassembled WGS sequence"/>
</dbReference>
<dbReference type="SMART" id="SM00448">
    <property type="entry name" value="REC"/>
    <property type="match status" value="2"/>
</dbReference>
<dbReference type="Gene3D" id="3.40.50.2300">
    <property type="match status" value="2"/>
</dbReference>
<evidence type="ECO:0000256" key="1">
    <source>
        <dbReference type="ARBA" id="ARBA00001946"/>
    </source>
</evidence>
<dbReference type="GO" id="GO:0052621">
    <property type="term" value="F:diguanylate cyclase activity"/>
    <property type="evidence" value="ECO:0007669"/>
    <property type="project" value="UniProtKB-EC"/>
</dbReference>
<dbReference type="OrthoDB" id="9812260at2"/>
<dbReference type="PROSITE" id="PS50887">
    <property type="entry name" value="GGDEF"/>
    <property type="match status" value="1"/>
</dbReference>
<dbReference type="InterPro" id="IPR050469">
    <property type="entry name" value="Diguanylate_Cyclase"/>
</dbReference>
<dbReference type="GO" id="GO:0000160">
    <property type="term" value="P:phosphorelay signal transduction system"/>
    <property type="evidence" value="ECO:0007669"/>
    <property type="project" value="InterPro"/>
</dbReference>
<dbReference type="FunFam" id="3.30.70.270:FF:000001">
    <property type="entry name" value="Diguanylate cyclase domain protein"/>
    <property type="match status" value="1"/>
</dbReference>
<feature type="modified residue" description="4-aspartylphosphate" evidence="4">
    <location>
        <position position="178"/>
    </location>
</feature>
<dbReference type="Gene3D" id="3.30.70.270">
    <property type="match status" value="1"/>
</dbReference>
<dbReference type="EMBL" id="RPOK01000001">
    <property type="protein sequence ID" value="RPJ68604.1"/>
    <property type="molecule type" value="Genomic_DNA"/>
</dbReference>
<comment type="caution">
    <text evidence="7">The sequence shown here is derived from an EMBL/GenBank/DDBJ whole genome shotgun (WGS) entry which is preliminary data.</text>
</comment>
<name>A0A3N5ZBE3_9ALTE</name>
<evidence type="ECO:0000256" key="4">
    <source>
        <dbReference type="PROSITE-ProRule" id="PRU00169"/>
    </source>
</evidence>
<evidence type="ECO:0000256" key="3">
    <source>
        <dbReference type="ARBA" id="ARBA00034247"/>
    </source>
</evidence>
<protein>
    <recommendedName>
        <fullName evidence="2">diguanylate cyclase</fullName>
        <ecNumber evidence="2">2.7.7.65</ecNumber>
    </recommendedName>
</protein>
<evidence type="ECO:0000259" key="5">
    <source>
        <dbReference type="PROSITE" id="PS50110"/>
    </source>
</evidence>
<gene>
    <name evidence="7" type="ORF">DRW07_04160</name>
</gene>
<proteinExistence type="predicted"/>
<comment type="cofactor">
    <cofactor evidence="1">
        <name>Mg(2+)</name>
        <dbReference type="ChEBI" id="CHEBI:18420"/>
    </cofactor>
</comment>
<dbReference type="GO" id="GO:0005886">
    <property type="term" value="C:plasma membrane"/>
    <property type="evidence" value="ECO:0007669"/>
    <property type="project" value="TreeGrafter"/>
</dbReference>
<dbReference type="Pfam" id="PF00072">
    <property type="entry name" value="Response_reg"/>
    <property type="match status" value="2"/>
</dbReference>
<dbReference type="InterPro" id="IPR043128">
    <property type="entry name" value="Rev_trsase/Diguanyl_cyclase"/>
</dbReference>
<dbReference type="Pfam" id="PF00990">
    <property type="entry name" value="GGDEF"/>
    <property type="match status" value="1"/>
</dbReference>
<keyword evidence="4" id="KW-0597">Phosphoprotein</keyword>
<dbReference type="CDD" id="cd01949">
    <property type="entry name" value="GGDEF"/>
    <property type="match status" value="1"/>
</dbReference>
<dbReference type="InterPro" id="IPR001789">
    <property type="entry name" value="Sig_transdc_resp-reg_receiver"/>
</dbReference>
<dbReference type="NCBIfam" id="TIGR00254">
    <property type="entry name" value="GGDEF"/>
    <property type="match status" value="1"/>
</dbReference>
<feature type="domain" description="GGDEF" evidence="6">
    <location>
        <begin position="409"/>
        <end position="539"/>
    </location>
</feature>
<dbReference type="PROSITE" id="PS50110">
    <property type="entry name" value="RESPONSE_REGULATORY"/>
    <property type="match status" value="2"/>
</dbReference>
<dbReference type="SMART" id="SM00267">
    <property type="entry name" value="GGDEF"/>
    <property type="match status" value="1"/>
</dbReference>
<dbReference type="EC" id="2.7.7.65" evidence="2"/>
<dbReference type="PANTHER" id="PTHR45138">
    <property type="entry name" value="REGULATORY COMPONENTS OF SENSORY TRANSDUCTION SYSTEM"/>
    <property type="match status" value="1"/>
</dbReference>
<dbReference type="SUPFAM" id="SSF52172">
    <property type="entry name" value="CheY-like"/>
    <property type="match status" value="2"/>
</dbReference>
<accession>A0A3N5ZBE3</accession>
<dbReference type="InterPro" id="IPR029787">
    <property type="entry name" value="Nucleotide_cyclase"/>
</dbReference>
<dbReference type="InterPro" id="IPR011006">
    <property type="entry name" value="CheY-like_superfamily"/>
</dbReference>
<dbReference type="AlphaFoldDB" id="A0A3N5ZBE3"/>
<evidence type="ECO:0000259" key="6">
    <source>
        <dbReference type="PROSITE" id="PS50887"/>
    </source>
</evidence>
<dbReference type="InterPro" id="IPR000160">
    <property type="entry name" value="GGDEF_dom"/>
</dbReference>